<proteinExistence type="predicted"/>
<sequence length="555" mass="58100">MNLLKKKSNNIILLTVKRNLVFILAFMVAIVNMPILTVKALGAIFDYEANVSGFETHTVTQTVNGETLMAVSTSYNLMSNNYLSGGMANVGNESLATDYGTDTEASVTFSLADGKAFDLVSINFGDYSDTNENIRITSSKGSITTGAISGYSNTFDISAQSNASFFIGITSFTLTAVDGAMNAMAFDNITLNNIMPMLSQVTNVALSSTGVASWNDVNNETGYEVQLYKDGNPQGTAVQKAASVLNHDFIADMRAAGPGVYTVKVTAKGDGTNYSDGPQSLASGSQTIAKLTTVNAGLNWSGDIAHWNILPNAVSYDVQLYKDGNPINAPVNILAANGASGADFASAIAVEGGGTYTYKVTAKADPSSLFLDADQSSASNNNIKTIQLLQVTNVVFSSIGVATWDNVANESGYEVKLYKNGSFSGMTGTPGVDTTNYNLLSFMRAMGVGEYTVTVKAKGNGSTYSDGPQSAVSNSQSIVKLLTVTAGLIWSGNTAHWTTVPSAVSYDVQLYKDGNPLNAPVNVLAANAVSGVDFSSAIVLGGGGNYTYKVIAKGD</sequence>
<comment type="caution">
    <text evidence="2">The sequence shown here is derived from an EMBL/GenBank/DDBJ whole genome shotgun (WGS) entry which is preliminary data.</text>
</comment>
<feature type="non-terminal residue" evidence="2">
    <location>
        <position position="555"/>
    </location>
</feature>
<keyword evidence="1" id="KW-0812">Transmembrane</keyword>
<keyword evidence="3" id="KW-1185">Reference proteome</keyword>
<keyword evidence="1" id="KW-0472">Membrane</keyword>
<organism evidence="2 3">
    <name type="scientific">Clostridium tetanomorphum</name>
    <dbReference type="NCBI Taxonomy" id="1553"/>
    <lineage>
        <taxon>Bacteria</taxon>
        <taxon>Bacillati</taxon>
        <taxon>Bacillota</taxon>
        <taxon>Clostridia</taxon>
        <taxon>Eubacteriales</taxon>
        <taxon>Clostridiaceae</taxon>
        <taxon>Clostridium</taxon>
    </lineage>
</organism>
<evidence type="ECO:0000313" key="2">
    <source>
        <dbReference type="EMBL" id="MBC2399655.1"/>
    </source>
</evidence>
<evidence type="ECO:0000256" key="1">
    <source>
        <dbReference type="SAM" id="Phobius"/>
    </source>
</evidence>
<dbReference type="EMBL" id="JAAZWO010000033">
    <property type="protein sequence ID" value="MBC2399655.1"/>
    <property type="molecule type" value="Genomic_DNA"/>
</dbReference>
<name>A0A923J351_CLOTT</name>
<reference evidence="2 3" key="1">
    <citation type="submission" date="2020-04" db="EMBL/GenBank/DDBJ databases">
        <title>Genomic insights into acetone-butanol-ethanol (ABE) fermentation by sequencing solventogenic clostridia strains.</title>
        <authorList>
            <person name="Brown S."/>
        </authorList>
    </citation>
    <scope>NUCLEOTIDE SEQUENCE [LARGE SCALE GENOMIC DNA]</scope>
    <source>
        <strain evidence="2 3">DJ011</strain>
    </source>
</reference>
<evidence type="ECO:0000313" key="3">
    <source>
        <dbReference type="Proteomes" id="UP000563151"/>
    </source>
</evidence>
<keyword evidence="1" id="KW-1133">Transmembrane helix</keyword>
<dbReference type="Proteomes" id="UP000563151">
    <property type="component" value="Unassembled WGS sequence"/>
</dbReference>
<feature type="transmembrane region" description="Helical" evidence="1">
    <location>
        <begin position="20"/>
        <end position="45"/>
    </location>
</feature>
<gene>
    <name evidence="2" type="ORF">HGG79_18045</name>
</gene>
<accession>A0A923J351</accession>
<protein>
    <submittedName>
        <fullName evidence="2">Uncharacterized protein</fullName>
    </submittedName>
</protein>
<dbReference type="AlphaFoldDB" id="A0A923J351"/>